<keyword evidence="3 6" id="KW-0812">Transmembrane</keyword>
<sequence>MINSLRLRSTNQANSTQTTTPLLDSLINTNAQVAFKNNDVAKSIEAHVPRKIDDEPHKRKGTLLYLKSSISFGSYAVLICIATVIVLETFFSFIAELPGSQYRENDSHRSVLILTIPILTAISMAFAFVEASNKRLEINFYESEKRRETWEYDNYVEGEQREMVDLYCKKGMANEDAVQVVTLLSKYRDLFIDIMMAEELNLISAELNLTPFYNGIWWKEGLISAWNGIISIVGSRGTVYLLRLTMI</sequence>
<keyword evidence="5 6" id="KW-0472">Membrane</keyword>
<comment type="subcellular location">
    <subcellularLocation>
        <location evidence="1">Endomembrane system</location>
        <topology evidence="1">Multi-pass membrane protein</topology>
    </subcellularLocation>
</comment>
<dbReference type="EMBL" id="ADBJ01000010">
    <property type="protein sequence ID" value="EFA84274.1"/>
    <property type="molecule type" value="Genomic_DNA"/>
</dbReference>
<dbReference type="AlphaFoldDB" id="D3B4M6"/>
<comment type="caution">
    <text evidence="7">The sequence shown here is derived from an EMBL/GenBank/DDBJ whole genome shotgun (WGS) entry which is preliminary data.</text>
</comment>
<dbReference type="GeneID" id="31358873"/>
<reference evidence="7 8" key="1">
    <citation type="journal article" date="2011" name="Genome Res.">
        <title>Phylogeny-wide analysis of social amoeba genomes highlights ancient origins for complex intercellular communication.</title>
        <authorList>
            <person name="Heidel A.J."/>
            <person name="Lawal H.M."/>
            <person name="Felder M."/>
            <person name="Schilde C."/>
            <person name="Helps N.R."/>
            <person name="Tunggal B."/>
            <person name="Rivero F."/>
            <person name="John U."/>
            <person name="Schleicher M."/>
            <person name="Eichinger L."/>
            <person name="Platzer M."/>
            <person name="Noegel A.A."/>
            <person name="Schaap P."/>
            <person name="Gloeckner G."/>
        </authorList>
    </citation>
    <scope>NUCLEOTIDE SEQUENCE [LARGE SCALE GENOMIC DNA]</scope>
    <source>
        <strain evidence="8">ATCC 26659 / Pp 5 / PN500</strain>
    </source>
</reference>
<evidence type="ECO:0000313" key="7">
    <source>
        <dbReference type="EMBL" id="EFA84274.1"/>
    </source>
</evidence>
<dbReference type="InterPro" id="IPR008217">
    <property type="entry name" value="Ccc1_fam"/>
</dbReference>
<name>D3B4M6_HETP5</name>
<feature type="transmembrane region" description="Helical" evidence="6">
    <location>
        <begin position="69"/>
        <end position="91"/>
    </location>
</feature>
<dbReference type="GO" id="GO:0030026">
    <property type="term" value="P:intracellular manganese ion homeostasis"/>
    <property type="evidence" value="ECO:0007669"/>
    <property type="project" value="InterPro"/>
</dbReference>
<comment type="similarity">
    <text evidence="2">Belongs to the CCC1 family.</text>
</comment>
<evidence type="ECO:0000256" key="5">
    <source>
        <dbReference type="ARBA" id="ARBA00023136"/>
    </source>
</evidence>
<dbReference type="GO" id="GO:0012505">
    <property type="term" value="C:endomembrane system"/>
    <property type="evidence" value="ECO:0007669"/>
    <property type="project" value="UniProtKB-SubCell"/>
</dbReference>
<organism evidence="7 8">
    <name type="scientific">Heterostelium pallidum (strain ATCC 26659 / Pp 5 / PN500)</name>
    <name type="common">Cellular slime mold</name>
    <name type="synonym">Polysphondylium pallidum</name>
    <dbReference type="NCBI Taxonomy" id="670386"/>
    <lineage>
        <taxon>Eukaryota</taxon>
        <taxon>Amoebozoa</taxon>
        <taxon>Evosea</taxon>
        <taxon>Eumycetozoa</taxon>
        <taxon>Dictyostelia</taxon>
        <taxon>Acytosteliales</taxon>
        <taxon>Acytosteliaceae</taxon>
        <taxon>Heterostelium</taxon>
    </lineage>
</organism>
<feature type="transmembrane region" description="Helical" evidence="6">
    <location>
        <begin position="111"/>
        <end position="129"/>
    </location>
</feature>
<dbReference type="Pfam" id="PF01988">
    <property type="entry name" value="VIT1"/>
    <property type="match status" value="1"/>
</dbReference>
<proteinExistence type="inferred from homology"/>
<dbReference type="RefSeq" id="XP_020436390.1">
    <property type="nucleotide sequence ID" value="XM_020574318.1"/>
</dbReference>
<gene>
    <name evidence="7" type="ORF">PPL_03351</name>
</gene>
<dbReference type="InParanoid" id="D3B4M6"/>
<evidence type="ECO:0000256" key="6">
    <source>
        <dbReference type="SAM" id="Phobius"/>
    </source>
</evidence>
<evidence type="ECO:0000256" key="4">
    <source>
        <dbReference type="ARBA" id="ARBA00022989"/>
    </source>
</evidence>
<evidence type="ECO:0000256" key="3">
    <source>
        <dbReference type="ARBA" id="ARBA00022692"/>
    </source>
</evidence>
<dbReference type="GO" id="GO:0005384">
    <property type="term" value="F:manganese ion transmembrane transporter activity"/>
    <property type="evidence" value="ECO:0007669"/>
    <property type="project" value="InterPro"/>
</dbReference>
<accession>D3B4M6</accession>
<evidence type="ECO:0000256" key="2">
    <source>
        <dbReference type="ARBA" id="ARBA00007049"/>
    </source>
</evidence>
<dbReference type="FunCoup" id="D3B4M6">
    <property type="interactions" value="30"/>
</dbReference>
<protein>
    <submittedName>
        <fullName evidence="7">Uncharacterized protein</fullName>
    </submittedName>
</protein>
<dbReference type="STRING" id="670386.D3B4M6"/>
<keyword evidence="4 6" id="KW-1133">Transmembrane helix</keyword>
<evidence type="ECO:0000256" key="1">
    <source>
        <dbReference type="ARBA" id="ARBA00004127"/>
    </source>
</evidence>
<evidence type="ECO:0000313" key="8">
    <source>
        <dbReference type="Proteomes" id="UP000001396"/>
    </source>
</evidence>
<keyword evidence="8" id="KW-1185">Reference proteome</keyword>
<dbReference type="Proteomes" id="UP000001396">
    <property type="component" value="Unassembled WGS sequence"/>
</dbReference>